<evidence type="ECO:0000256" key="1">
    <source>
        <dbReference type="ARBA" id="ARBA00004496"/>
    </source>
</evidence>
<dbReference type="SUPFAM" id="SSF56349">
    <property type="entry name" value="DNA breaking-rejoining enzymes"/>
    <property type="match status" value="1"/>
</dbReference>
<name>D5P265_9MYCO</name>
<proteinExistence type="predicted"/>
<evidence type="ECO:0000259" key="5">
    <source>
        <dbReference type="PROSITE" id="PS51898"/>
    </source>
</evidence>
<dbReference type="GO" id="GO:0005737">
    <property type="term" value="C:cytoplasm"/>
    <property type="evidence" value="ECO:0007669"/>
    <property type="project" value="UniProtKB-SubCell"/>
</dbReference>
<keyword evidence="3" id="KW-0238">DNA-binding</keyword>
<organism evidence="6 7">
    <name type="scientific">Mycobacterium parascrofulaceum ATCC BAA-614</name>
    <dbReference type="NCBI Taxonomy" id="525368"/>
    <lineage>
        <taxon>Bacteria</taxon>
        <taxon>Bacillati</taxon>
        <taxon>Actinomycetota</taxon>
        <taxon>Actinomycetes</taxon>
        <taxon>Mycobacteriales</taxon>
        <taxon>Mycobacteriaceae</taxon>
        <taxon>Mycobacterium</taxon>
        <taxon>Mycobacterium simiae complex</taxon>
    </lineage>
</organism>
<dbReference type="GO" id="GO:0006310">
    <property type="term" value="P:DNA recombination"/>
    <property type="evidence" value="ECO:0007669"/>
    <property type="project" value="UniProtKB-KW"/>
</dbReference>
<dbReference type="Pfam" id="PF00589">
    <property type="entry name" value="Phage_integrase"/>
    <property type="match status" value="1"/>
</dbReference>
<sequence length="258" mass="28472">MLMVGSGEGILTLRTTELTKEHLRAAFALYAETHSPASIRRCWSTWNVLCTYLFMAELLDANPMPLIGRPKVPKSLPKSYRTETVTQLVSAIDSGRDSTRRNAWPERDRAIVFTALLAGLRAEELIGADVGDIRRTDDGGGVLHVRGKGNKDRRIPVSGELLKVVEKYLESRAARFPQSRRRSQGSDALTDFSPKAPLFVGADGERITRGTLQYRILRAFKAAGIDSERSSGALVHGLRHTFVICTASDRMRYVGSAA</sequence>
<dbReference type="GO" id="GO:0015074">
    <property type="term" value="P:DNA integration"/>
    <property type="evidence" value="ECO:0007669"/>
    <property type="project" value="UniProtKB-KW"/>
</dbReference>
<dbReference type="HOGENOM" id="CLU_027562_9_0_11"/>
<gene>
    <name evidence="6" type="ORF">HMPREF0591_0259</name>
</gene>
<evidence type="ECO:0000313" key="7">
    <source>
        <dbReference type="Proteomes" id="UP000003653"/>
    </source>
</evidence>
<dbReference type="PROSITE" id="PS51898">
    <property type="entry name" value="TYR_RECOMBINASE"/>
    <property type="match status" value="1"/>
</dbReference>
<evidence type="ECO:0000313" key="6">
    <source>
        <dbReference type="EMBL" id="EFG79829.1"/>
    </source>
</evidence>
<dbReference type="InterPro" id="IPR013762">
    <property type="entry name" value="Integrase-like_cat_sf"/>
</dbReference>
<dbReference type="GO" id="GO:0003677">
    <property type="term" value="F:DNA binding"/>
    <property type="evidence" value="ECO:0007669"/>
    <property type="project" value="UniProtKB-KW"/>
</dbReference>
<dbReference type="EMBL" id="ADNV01000045">
    <property type="protein sequence ID" value="EFG79829.1"/>
    <property type="molecule type" value="Genomic_DNA"/>
</dbReference>
<dbReference type="Proteomes" id="UP000003653">
    <property type="component" value="Unassembled WGS sequence"/>
</dbReference>
<evidence type="ECO:0000256" key="2">
    <source>
        <dbReference type="ARBA" id="ARBA00022908"/>
    </source>
</evidence>
<dbReference type="InterPro" id="IPR002104">
    <property type="entry name" value="Integrase_catalytic"/>
</dbReference>
<comment type="caution">
    <text evidence="6">The sequence shown here is derived from an EMBL/GenBank/DDBJ whole genome shotgun (WGS) entry which is preliminary data.</text>
</comment>
<feature type="domain" description="Tyr recombinase" evidence="5">
    <location>
        <begin position="75"/>
        <end position="258"/>
    </location>
</feature>
<reference evidence="6 7" key="1">
    <citation type="submission" date="2010-04" db="EMBL/GenBank/DDBJ databases">
        <authorList>
            <person name="Muzny D."/>
            <person name="Qin X."/>
            <person name="Deng J."/>
            <person name="Jiang H."/>
            <person name="Liu Y."/>
            <person name="Qu J."/>
            <person name="Song X.-Z."/>
            <person name="Zhang L."/>
            <person name="Thornton R."/>
            <person name="Coyle M."/>
            <person name="Francisco L."/>
            <person name="Jackson L."/>
            <person name="Javaid M."/>
            <person name="Korchina V."/>
            <person name="Kovar C."/>
            <person name="Mata R."/>
            <person name="Mathew T."/>
            <person name="Ngo R."/>
            <person name="Nguyen L."/>
            <person name="Nguyen N."/>
            <person name="Okwuonu G."/>
            <person name="Ongeri F."/>
            <person name="Pham C."/>
            <person name="Simmons D."/>
            <person name="Wilczek-Boney K."/>
            <person name="Hale W."/>
            <person name="Jakkamsetti A."/>
            <person name="Pham P."/>
            <person name="Ruth R."/>
            <person name="San Lucas F."/>
            <person name="Warren J."/>
            <person name="Zhang J."/>
            <person name="Zhao Z."/>
            <person name="Zhou C."/>
            <person name="Zhu D."/>
            <person name="Lee S."/>
            <person name="Bess C."/>
            <person name="Blankenburg K."/>
            <person name="Forbes L."/>
            <person name="Fu Q."/>
            <person name="Gubbala S."/>
            <person name="Hirani K."/>
            <person name="Jayaseelan J.C."/>
            <person name="Lara F."/>
            <person name="Munidasa M."/>
            <person name="Palculict T."/>
            <person name="Patil S."/>
            <person name="Pu L.-L."/>
            <person name="Saada N."/>
            <person name="Tang L."/>
            <person name="Weissenberger G."/>
            <person name="Zhu Y."/>
            <person name="Hemphill L."/>
            <person name="Shang Y."/>
            <person name="Youmans B."/>
            <person name="Ayvaz T."/>
            <person name="Ross M."/>
            <person name="Santibanez J."/>
            <person name="Aqrawi P."/>
            <person name="Gross S."/>
            <person name="Joshi V."/>
            <person name="Fowler G."/>
            <person name="Nazareth L."/>
            <person name="Reid J."/>
            <person name="Worley K."/>
            <person name="Petrosino J."/>
            <person name="Highlander S."/>
            <person name="Gibbs R."/>
        </authorList>
    </citation>
    <scope>NUCLEOTIDE SEQUENCE [LARGE SCALE GENOMIC DNA]</scope>
    <source>
        <strain evidence="6 7">ATCC BAA-614</strain>
    </source>
</reference>
<evidence type="ECO:0000256" key="3">
    <source>
        <dbReference type="ARBA" id="ARBA00023125"/>
    </source>
</evidence>
<dbReference type="InterPro" id="IPR010998">
    <property type="entry name" value="Integrase_recombinase_N"/>
</dbReference>
<dbReference type="Gene3D" id="1.10.443.10">
    <property type="entry name" value="Intergrase catalytic core"/>
    <property type="match status" value="1"/>
</dbReference>
<protein>
    <submittedName>
        <fullName evidence="6">Site-specific recombinase, phage integrase family</fullName>
    </submittedName>
</protein>
<keyword evidence="2" id="KW-0229">DNA integration</keyword>
<dbReference type="InterPro" id="IPR050090">
    <property type="entry name" value="Tyrosine_recombinase_XerCD"/>
</dbReference>
<accession>D5P265</accession>
<dbReference type="InterPro" id="IPR011010">
    <property type="entry name" value="DNA_brk_join_enz"/>
</dbReference>
<comment type="subcellular location">
    <subcellularLocation>
        <location evidence="1">Cytoplasm</location>
    </subcellularLocation>
</comment>
<dbReference type="PANTHER" id="PTHR30349:SF77">
    <property type="entry name" value="TYROSINE RECOMBINASE XERC"/>
    <property type="match status" value="1"/>
</dbReference>
<keyword evidence="4" id="KW-0233">DNA recombination</keyword>
<dbReference type="PANTHER" id="PTHR30349">
    <property type="entry name" value="PHAGE INTEGRASE-RELATED"/>
    <property type="match status" value="1"/>
</dbReference>
<evidence type="ECO:0000256" key="4">
    <source>
        <dbReference type="ARBA" id="ARBA00023172"/>
    </source>
</evidence>
<dbReference type="AlphaFoldDB" id="D5P265"/>
<keyword evidence="7" id="KW-1185">Reference proteome</keyword>
<dbReference type="eggNOG" id="COG4974">
    <property type="taxonomic scope" value="Bacteria"/>
</dbReference>
<dbReference type="Gene3D" id="1.10.150.130">
    <property type="match status" value="1"/>
</dbReference>